<feature type="domain" description="Nudix hydrolase" evidence="9">
    <location>
        <begin position="352"/>
        <end position="485"/>
    </location>
</feature>
<dbReference type="InterPro" id="IPR000086">
    <property type="entry name" value="NUDIX_hydrolase_dom"/>
</dbReference>
<sequence length="490" mass="49715">AAPDPAGPTPGAPAGPYAGPAPGPDPATRPGPAGDGAAVRPGPVVGAPGGGVAELRVIPVRGLPDFRPGDDLAGALAAALPWLADGDVVVVTSKAVSKVEGRLVPVPADPAGREAARQAAVDAETVRVVAARGRTRIVETRHGLVLAAAGVDASNVRPGELALLPVDPDASARRLRDALRRLTGRTVAVVVSDTMGRPWRTGVVDVAIGAAGIRAVDDLRGATDTHGMRLGMTEVAVADQVAAAAELAKGKLSGVPVAVVRGLAPVDDPRGARGMLRSPAEDLFRLGTAEAVEQGRRAALADLAAPEPPAHADARATLAAWTPPDEDQRSLATVLLAYLDARPDATRRACRPGHLTASALVLDATGSRVLLTLHPRVGAWVPLGGHLEPEDATLAAAAAREAAEESGIPDLRLDPVPLHVGVHPVTCSLGVPTRHLDVTFLLTAPDGARPVRSDESDDLAWFPVDALPAGAVADLPPLLAHGAARLAGTG</sequence>
<dbReference type="SUPFAM" id="SSF55811">
    <property type="entry name" value="Nudix"/>
    <property type="match status" value="1"/>
</dbReference>
<dbReference type="EC" id="6.3.2.34" evidence="10"/>
<dbReference type="PROSITE" id="PS51462">
    <property type="entry name" value="NUDIX"/>
    <property type="match status" value="1"/>
</dbReference>
<feature type="compositionally biased region" description="Low complexity" evidence="8">
    <location>
        <begin position="30"/>
        <end position="45"/>
    </location>
</feature>
<gene>
    <name evidence="10" type="ORF">AVDCRST_MAG41-4573</name>
</gene>
<accession>A0A6J4K1T4</accession>
<protein>
    <submittedName>
        <fullName evidence="10">Coenzyme F420-0:L-glutamate ligase @ F420-1:L-glutamate ligase / Nitroreductase family protein Rcas_3978</fullName>
        <ecNumber evidence="10">6.3.2.31</ecNumber>
        <ecNumber evidence="10">6.3.2.34</ecNumber>
    </submittedName>
</protein>
<keyword evidence="4" id="KW-0460">Magnesium</keyword>
<dbReference type="EMBL" id="CADCTP010000442">
    <property type="protein sequence ID" value="CAA9292873.1"/>
    <property type="molecule type" value="Genomic_DNA"/>
</dbReference>
<keyword evidence="1 10" id="KW-0436">Ligase</keyword>
<dbReference type="GO" id="GO:0052618">
    <property type="term" value="F:coenzyme F420-0:L-glutamate ligase activity"/>
    <property type="evidence" value="ECO:0007669"/>
    <property type="project" value="UniProtKB-EC"/>
</dbReference>
<reference evidence="10" key="1">
    <citation type="submission" date="2020-02" db="EMBL/GenBank/DDBJ databases">
        <authorList>
            <person name="Meier V. D."/>
        </authorList>
    </citation>
    <scope>NUCLEOTIDE SEQUENCE</scope>
    <source>
        <strain evidence="10">AVDCRST_MAG41</strain>
    </source>
</reference>
<dbReference type="GO" id="GO:0005525">
    <property type="term" value="F:GTP binding"/>
    <property type="evidence" value="ECO:0007669"/>
    <property type="project" value="UniProtKB-KW"/>
</dbReference>
<keyword evidence="3" id="KW-0547">Nucleotide-binding</keyword>
<dbReference type="SUPFAM" id="SSF144010">
    <property type="entry name" value="CofE-like"/>
    <property type="match status" value="1"/>
</dbReference>
<keyword evidence="7" id="KW-0464">Manganese</keyword>
<evidence type="ECO:0000256" key="2">
    <source>
        <dbReference type="ARBA" id="ARBA00022723"/>
    </source>
</evidence>
<dbReference type="InterPro" id="IPR008225">
    <property type="entry name" value="F420-0_g-glutamyl_ligase"/>
</dbReference>
<keyword evidence="6" id="KW-0342">GTP-binding</keyword>
<dbReference type="InterPro" id="IPR002847">
    <property type="entry name" value="F420-0_gamma-glut_ligase-dom"/>
</dbReference>
<dbReference type="GO" id="GO:0052619">
    <property type="term" value="F:coenzyme F420-1:gamma-L-glutamate ligase activity"/>
    <property type="evidence" value="ECO:0007669"/>
    <property type="project" value="UniProtKB-EC"/>
</dbReference>
<dbReference type="NCBIfam" id="TIGR01916">
    <property type="entry name" value="F420_cofE"/>
    <property type="match status" value="1"/>
</dbReference>
<dbReference type="PANTHER" id="PTHR47917">
    <property type="match status" value="1"/>
</dbReference>
<dbReference type="Pfam" id="PF01996">
    <property type="entry name" value="F420_ligase"/>
    <property type="match status" value="1"/>
</dbReference>
<dbReference type="PANTHER" id="PTHR47917:SF1">
    <property type="entry name" value="COENZYME F420:L-GLUTAMATE LIGASE"/>
    <property type="match status" value="1"/>
</dbReference>
<evidence type="ECO:0000256" key="1">
    <source>
        <dbReference type="ARBA" id="ARBA00022598"/>
    </source>
</evidence>
<dbReference type="Pfam" id="PF00293">
    <property type="entry name" value="NUDIX"/>
    <property type="match status" value="1"/>
</dbReference>
<evidence type="ECO:0000256" key="8">
    <source>
        <dbReference type="SAM" id="MobiDB-lite"/>
    </source>
</evidence>
<evidence type="ECO:0000313" key="10">
    <source>
        <dbReference type="EMBL" id="CAA9292873.1"/>
    </source>
</evidence>
<evidence type="ECO:0000256" key="6">
    <source>
        <dbReference type="ARBA" id="ARBA00023134"/>
    </source>
</evidence>
<dbReference type="EC" id="6.3.2.31" evidence="10"/>
<organism evidence="10">
    <name type="scientific">uncultured Mycobacteriales bacterium</name>
    <dbReference type="NCBI Taxonomy" id="581187"/>
    <lineage>
        <taxon>Bacteria</taxon>
        <taxon>Bacillati</taxon>
        <taxon>Actinomycetota</taxon>
        <taxon>Actinomycetes</taxon>
        <taxon>Mycobacteriales</taxon>
        <taxon>environmental samples</taxon>
    </lineage>
</organism>
<dbReference type="AlphaFoldDB" id="A0A6J4K1T4"/>
<evidence type="ECO:0000259" key="9">
    <source>
        <dbReference type="PROSITE" id="PS51462"/>
    </source>
</evidence>
<feature type="non-terminal residue" evidence="10">
    <location>
        <position position="1"/>
    </location>
</feature>
<proteinExistence type="predicted"/>
<name>A0A6J4K1T4_9ACTN</name>
<dbReference type="Gene3D" id="3.90.79.10">
    <property type="entry name" value="Nucleoside Triphosphate Pyrophosphohydrolase"/>
    <property type="match status" value="1"/>
</dbReference>
<keyword evidence="2" id="KW-0479">Metal-binding</keyword>
<dbReference type="Gene3D" id="3.30.1330.100">
    <property type="entry name" value="CofE-like"/>
    <property type="match status" value="1"/>
</dbReference>
<evidence type="ECO:0000256" key="7">
    <source>
        <dbReference type="ARBA" id="ARBA00023211"/>
    </source>
</evidence>
<feature type="region of interest" description="Disordered" evidence="8">
    <location>
        <begin position="1"/>
        <end position="45"/>
    </location>
</feature>
<feature type="compositionally biased region" description="Pro residues" evidence="8">
    <location>
        <begin position="1"/>
        <end position="29"/>
    </location>
</feature>
<evidence type="ECO:0000256" key="3">
    <source>
        <dbReference type="ARBA" id="ARBA00022741"/>
    </source>
</evidence>
<dbReference type="Gene3D" id="3.90.1660.10">
    <property type="entry name" value="CofE-like domain"/>
    <property type="match status" value="1"/>
</dbReference>
<evidence type="ECO:0000256" key="5">
    <source>
        <dbReference type="ARBA" id="ARBA00022958"/>
    </source>
</evidence>
<dbReference type="GO" id="GO:0046872">
    <property type="term" value="F:metal ion binding"/>
    <property type="evidence" value="ECO:0007669"/>
    <property type="project" value="UniProtKB-KW"/>
</dbReference>
<keyword evidence="5" id="KW-0630">Potassium</keyword>
<evidence type="ECO:0000256" key="4">
    <source>
        <dbReference type="ARBA" id="ARBA00022842"/>
    </source>
</evidence>
<dbReference type="InterPro" id="IPR015797">
    <property type="entry name" value="NUDIX_hydrolase-like_dom_sf"/>
</dbReference>
<dbReference type="NCBIfam" id="NF009810">
    <property type="entry name" value="PRK13294.1"/>
    <property type="match status" value="1"/>
</dbReference>